<feature type="region of interest" description="Disordered" evidence="3">
    <location>
        <begin position="246"/>
        <end position="266"/>
    </location>
</feature>
<dbReference type="Proteomes" id="UP000326396">
    <property type="component" value="Linkage Group LG17"/>
</dbReference>
<feature type="domain" description="RRM" evidence="4">
    <location>
        <begin position="300"/>
        <end position="375"/>
    </location>
</feature>
<proteinExistence type="predicted"/>
<evidence type="ECO:0000256" key="1">
    <source>
        <dbReference type="ARBA" id="ARBA00022884"/>
    </source>
</evidence>
<dbReference type="GO" id="GO:0005829">
    <property type="term" value="C:cytosol"/>
    <property type="evidence" value="ECO:0007669"/>
    <property type="project" value="TreeGrafter"/>
</dbReference>
<comment type="caution">
    <text evidence="6">The sequence shown here is derived from an EMBL/GenBank/DDBJ whole genome shotgun (WGS) entry which is preliminary data.</text>
</comment>
<dbReference type="InterPro" id="IPR012677">
    <property type="entry name" value="Nucleotide-bd_a/b_plait_sf"/>
</dbReference>
<dbReference type="Pfam" id="PF02136">
    <property type="entry name" value="NTF2"/>
    <property type="match status" value="1"/>
</dbReference>
<gene>
    <name evidence="6" type="ORF">E3N88_17337</name>
</gene>
<dbReference type="GO" id="GO:1990904">
    <property type="term" value="C:ribonucleoprotein complex"/>
    <property type="evidence" value="ECO:0007669"/>
    <property type="project" value="TreeGrafter"/>
</dbReference>
<dbReference type="SUPFAM" id="SSF54427">
    <property type="entry name" value="NTF2-like"/>
    <property type="match status" value="1"/>
</dbReference>
<dbReference type="GO" id="GO:0003729">
    <property type="term" value="F:mRNA binding"/>
    <property type="evidence" value="ECO:0007669"/>
    <property type="project" value="TreeGrafter"/>
</dbReference>
<evidence type="ECO:0000259" key="5">
    <source>
        <dbReference type="PROSITE" id="PS50177"/>
    </source>
</evidence>
<dbReference type="CDD" id="cd00780">
    <property type="entry name" value="NTF2"/>
    <property type="match status" value="1"/>
</dbReference>
<dbReference type="InterPro" id="IPR000504">
    <property type="entry name" value="RRM_dom"/>
</dbReference>
<feature type="region of interest" description="Disordered" evidence="3">
    <location>
        <begin position="372"/>
        <end position="474"/>
    </location>
</feature>
<dbReference type="OrthoDB" id="339151at2759"/>
<dbReference type="Pfam" id="PF00076">
    <property type="entry name" value="RRM_1"/>
    <property type="match status" value="1"/>
</dbReference>
<dbReference type="SUPFAM" id="SSF54928">
    <property type="entry name" value="RNA-binding domain, RBD"/>
    <property type="match status" value="1"/>
</dbReference>
<dbReference type="CDD" id="cd00590">
    <property type="entry name" value="RRM_SF"/>
    <property type="match status" value="1"/>
</dbReference>
<dbReference type="EMBL" id="SZYD01000009">
    <property type="protein sequence ID" value="KAD5317391.1"/>
    <property type="molecule type" value="Genomic_DNA"/>
</dbReference>
<dbReference type="InterPro" id="IPR018222">
    <property type="entry name" value="Nuclear_transport_factor_2_euk"/>
</dbReference>
<keyword evidence="1 2" id="KW-0694">RNA-binding</keyword>
<dbReference type="InterPro" id="IPR032710">
    <property type="entry name" value="NTF2-like_dom_sf"/>
</dbReference>
<dbReference type="InterPro" id="IPR002075">
    <property type="entry name" value="NTF2_dom"/>
</dbReference>
<dbReference type="PANTHER" id="PTHR10693">
    <property type="entry name" value="RAS GTPASE-ACTIVATING PROTEIN-BINDING PROTEIN"/>
    <property type="match status" value="1"/>
</dbReference>
<dbReference type="PANTHER" id="PTHR10693:SF20">
    <property type="entry name" value="AT27578P"/>
    <property type="match status" value="1"/>
</dbReference>
<feature type="compositionally biased region" description="Low complexity" evidence="3">
    <location>
        <begin position="441"/>
        <end position="450"/>
    </location>
</feature>
<dbReference type="PROSITE" id="PS50177">
    <property type="entry name" value="NTF2_DOMAIN"/>
    <property type="match status" value="1"/>
</dbReference>
<dbReference type="SMART" id="SM00360">
    <property type="entry name" value="RRM"/>
    <property type="match status" value="1"/>
</dbReference>
<feature type="domain" description="NTF2" evidence="5">
    <location>
        <begin position="20"/>
        <end position="136"/>
    </location>
</feature>
<organism evidence="6 7">
    <name type="scientific">Mikania micrantha</name>
    <name type="common">bitter vine</name>
    <dbReference type="NCBI Taxonomy" id="192012"/>
    <lineage>
        <taxon>Eukaryota</taxon>
        <taxon>Viridiplantae</taxon>
        <taxon>Streptophyta</taxon>
        <taxon>Embryophyta</taxon>
        <taxon>Tracheophyta</taxon>
        <taxon>Spermatophyta</taxon>
        <taxon>Magnoliopsida</taxon>
        <taxon>eudicotyledons</taxon>
        <taxon>Gunneridae</taxon>
        <taxon>Pentapetalae</taxon>
        <taxon>asterids</taxon>
        <taxon>campanulids</taxon>
        <taxon>Asterales</taxon>
        <taxon>Asteraceae</taxon>
        <taxon>Asteroideae</taxon>
        <taxon>Heliantheae alliance</taxon>
        <taxon>Eupatorieae</taxon>
        <taxon>Mikania</taxon>
    </lineage>
</organism>
<keyword evidence="7" id="KW-1185">Reference proteome</keyword>
<sequence length="474" mass="51551">MADLAAATTETQAPISAQLVGNAFVQQYYQILHQSSGLVHCFYKDISTVGRPEEDGSMSMTTTMDAINGKILSLNYGESKAEIRSVDAQHSLDGGVNVLVTGYLTGNNNISQSFVQSFLLAPQEKGYFVLNDMFRYIENANHNEEGNAPSEDVLYPANSEQAPEIVSVPENNISEEADVSTENSVAEKVVIVENGEAPTEVEEDPVIKVVDEVQDSSKLEIESQTEFEEVPKKSYASIVMDMKQNGVTFSSPAPAPRKTQPRKLEEDLNNAHTTTVTAETEASNVDAVENVIHKEEAEGYSVYIKGLPVNATHAMLEEEFKKFGTIKPYGIQVRSNRGFSFGFIEFESPDAVQKAIKASPITIGGKNAVVEEKRSTNSRGGNQGRFEGGRGTGFRNDGMRYRGNYNGSRGYNRGGDYGGHRNDYGGNRNDYGNRGGGNRGGSASNRGVNGYRRDNNGHVNRGVYVNGNTGTTAQ</sequence>
<dbReference type="PROSITE" id="PS50102">
    <property type="entry name" value="RRM"/>
    <property type="match status" value="1"/>
</dbReference>
<evidence type="ECO:0008006" key="8">
    <source>
        <dbReference type="Google" id="ProtNLM"/>
    </source>
</evidence>
<evidence type="ECO:0000313" key="7">
    <source>
        <dbReference type="Proteomes" id="UP000326396"/>
    </source>
</evidence>
<name>A0A5N6NRQ0_9ASTR</name>
<dbReference type="InterPro" id="IPR035979">
    <property type="entry name" value="RBD_domain_sf"/>
</dbReference>
<dbReference type="Gene3D" id="3.30.70.330">
    <property type="match status" value="1"/>
</dbReference>
<evidence type="ECO:0000313" key="6">
    <source>
        <dbReference type="EMBL" id="KAD5317391.1"/>
    </source>
</evidence>
<accession>A0A5N6NRQ0</accession>
<evidence type="ECO:0000256" key="3">
    <source>
        <dbReference type="SAM" id="MobiDB-lite"/>
    </source>
</evidence>
<dbReference type="FunFam" id="3.10.450.50:FF:000003">
    <property type="entry name" value="Nuclear transport factor 2 family protein"/>
    <property type="match status" value="1"/>
</dbReference>
<dbReference type="InterPro" id="IPR039539">
    <property type="entry name" value="Ras_GTPase_bind_prot"/>
</dbReference>
<protein>
    <recommendedName>
        <fullName evidence="8">NTF2 domain-containing protein</fullName>
    </recommendedName>
</protein>
<dbReference type="Gene3D" id="3.10.450.50">
    <property type="match status" value="1"/>
</dbReference>
<evidence type="ECO:0000259" key="4">
    <source>
        <dbReference type="PROSITE" id="PS50102"/>
    </source>
</evidence>
<dbReference type="AlphaFoldDB" id="A0A5N6NRQ0"/>
<evidence type="ECO:0000256" key="2">
    <source>
        <dbReference type="PROSITE-ProRule" id="PRU00176"/>
    </source>
</evidence>
<feature type="compositionally biased region" description="Low complexity" evidence="3">
    <location>
        <begin position="393"/>
        <end position="411"/>
    </location>
</feature>
<reference evidence="6 7" key="1">
    <citation type="submission" date="2019-05" db="EMBL/GenBank/DDBJ databases">
        <title>Mikania micrantha, genome provides insights into the molecular mechanism of rapid growth.</title>
        <authorList>
            <person name="Liu B."/>
        </authorList>
    </citation>
    <scope>NUCLEOTIDE SEQUENCE [LARGE SCALE GENOMIC DNA]</scope>
    <source>
        <strain evidence="6">NLD-2019</strain>
        <tissue evidence="6">Leaf</tissue>
    </source>
</reference>